<dbReference type="Proteomes" id="UP001432011">
    <property type="component" value="Chromosome"/>
</dbReference>
<evidence type="ECO:0000256" key="2">
    <source>
        <dbReference type="SAM" id="SignalP"/>
    </source>
</evidence>
<protein>
    <recommendedName>
        <fullName evidence="5">Secreted protein</fullName>
    </recommendedName>
</protein>
<evidence type="ECO:0000256" key="1">
    <source>
        <dbReference type="SAM" id="MobiDB-lite"/>
    </source>
</evidence>
<proteinExistence type="predicted"/>
<dbReference type="RefSeq" id="WP_147942936.1">
    <property type="nucleotide sequence ID" value="NZ_CP108085.1"/>
</dbReference>
<evidence type="ECO:0000313" key="3">
    <source>
        <dbReference type="EMBL" id="WUP72829.1"/>
    </source>
</evidence>
<feature type="chain" id="PRO_5046174189" description="Secreted protein" evidence="2">
    <location>
        <begin position="43"/>
        <end position="243"/>
    </location>
</feature>
<keyword evidence="2" id="KW-0732">Signal</keyword>
<gene>
    <name evidence="3" type="ORF">OG913_25860</name>
</gene>
<accession>A0ABZ1SKI8</accession>
<feature type="signal peptide" evidence="2">
    <location>
        <begin position="1"/>
        <end position="42"/>
    </location>
</feature>
<feature type="region of interest" description="Disordered" evidence="1">
    <location>
        <begin position="79"/>
        <end position="103"/>
    </location>
</feature>
<dbReference type="EMBL" id="CP108085">
    <property type="protein sequence ID" value="WUP72829.1"/>
    <property type="molecule type" value="Genomic_DNA"/>
</dbReference>
<evidence type="ECO:0008006" key="5">
    <source>
        <dbReference type="Google" id="ProtNLM"/>
    </source>
</evidence>
<name>A0ABZ1SKI8_9ACTN</name>
<keyword evidence="4" id="KW-1185">Reference proteome</keyword>
<sequence>MGCERRATEKAGLRALRRITAWLTAVVALLTSLVVTNSPAMAADLPYGPYTCANGYVWRDAYAGDQVCVTPAIRTQTATENALGPSRREPGGGPYGPDTCKQGYVWRETRPSDHVCVPPSSRDQAYSDNSSAHLRLADPGATPRGGVSISTTLNQLGGRLFANGSGLTPYGAVTFSAVGIGTTRPYGLGTLYADAYGNLPGWQHVADVWCRSYQTGPATIVVLDVRTGLVTTAGTTTAFLHCG</sequence>
<organism evidence="3 4">
    <name type="scientific">Microbispora hainanensis</name>
    <dbReference type="NCBI Taxonomy" id="568844"/>
    <lineage>
        <taxon>Bacteria</taxon>
        <taxon>Bacillati</taxon>
        <taxon>Actinomycetota</taxon>
        <taxon>Actinomycetes</taxon>
        <taxon>Streptosporangiales</taxon>
        <taxon>Streptosporangiaceae</taxon>
        <taxon>Microbispora</taxon>
    </lineage>
</organism>
<reference evidence="3" key="1">
    <citation type="submission" date="2022-10" db="EMBL/GenBank/DDBJ databases">
        <title>The complete genomes of actinobacterial strains from the NBC collection.</title>
        <authorList>
            <person name="Joergensen T.S."/>
            <person name="Alvarez Arevalo M."/>
            <person name="Sterndorff E.B."/>
            <person name="Faurdal D."/>
            <person name="Vuksanovic O."/>
            <person name="Mourched A.-S."/>
            <person name="Charusanti P."/>
            <person name="Shaw S."/>
            <person name="Blin K."/>
            <person name="Weber T."/>
        </authorList>
    </citation>
    <scope>NUCLEOTIDE SEQUENCE</scope>
    <source>
        <strain evidence="3">NBC_00254</strain>
    </source>
</reference>
<evidence type="ECO:0000313" key="4">
    <source>
        <dbReference type="Proteomes" id="UP001432011"/>
    </source>
</evidence>